<evidence type="ECO:0000256" key="1">
    <source>
        <dbReference type="SAM" id="SignalP"/>
    </source>
</evidence>
<dbReference type="Gene3D" id="2.60.40.10">
    <property type="entry name" value="Immunoglobulins"/>
    <property type="match status" value="1"/>
</dbReference>
<dbReference type="AlphaFoldDB" id="A0A9X2LNC8"/>
<keyword evidence="3" id="KW-1185">Reference proteome</keyword>
<dbReference type="Proteomes" id="UP001142374">
    <property type="component" value="Unassembled WGS sequence"/>
</dbReference>
<accession>A0A9X2LNC8</accession>
<dbReference type="GO" id="GO:0005975">
    <property type="term" value="P:carbohydrate metabolic process"/>
    <property type="evidence" value="ECO:0007669"/>
    <property type="project" value="UniProtKB-ARBA"/>
</dbReference>
<gene>
    <name evidence="2" type="ORF">NQU55_35595</name>
</gene>
<proteinExistence type="predicted"/>
<evidence type="ECO:0000313" key="2">
    <source>
        <dbReference type="EMBL" id="MCQ8775041.1"/>
    </source>
</evidence>
<dbReference type="EMBL" id="JANIID010000065">
    <property type="protein sequence ID" value="MCQ8775041.1"/>
    <property type="molecule type" value="Genomic_DNA"/>
</dbReference>
<organism evidence="2 3">
    <name type="scientific">Streptomyces telluris</name>
    <dbReference type="NCBI Taxonomy" id="2720021"/>
    <lineage>
        <taxon>Bacteria</taxon>
        <taxon>Bacillati</taxon>
        <taxon>Actinomycetota</taxon>
        <taxon>Actinomycetes</taxon>
        <taxon>Kitasatosporales</taxon>
        <taxon>Streptomycetaceae</taxon>
        <taxon>Streptomyces</taxon>
    </lineage>
</organism>
<reference evidence="2" key="1">
    <citation type="submission" date="2022-06" db="EMBL/GenBank/DDBJ databases">
        <title>WGS of actinobacteria.</title>
        <authorList>
            <person name="Thawai C."/>
        </authorList>
    </citation>
    <scope>NUCLEOTIDE SEQUENCE</scope>
    <source>
        <strain evidence="2">AA8</strain>
    </source>
</reference>
<sequence>MIRTLVRRSSVHRRLLAVGAALLATIVPMTAAEGAAPSNSDLEVVRIDPDPAGPGGTTTVHAFIANLGPEQTASPFTVTVTLPDGVTAERPFFPETCTEIANGRRVRCTFLDAVARFDSATALIPVRLATTVPINGTLTGGRVEVRSPEDKNRANDERPFEIHVVQDT</sequence>
<dbReference type="InterPro" id="IPR013783">
    <property type="entry name" value="Ig-like_fold"/>
</dbReference>
<feature type="signal peptide" evidence="1">
    <location>
        <begin position="1"/>
        <end position="31"/>
    </location>
</feature>
<keyword evidence="1" id="KW-0732">Signal</keyword>
<dbReference type="RefSeq" id="WP_256791826.1">
    <property type="nucleotide sequence ID" value="NZ_JANIID010000065.1"/>
</dbReference>
<feature type="chain" id="PRO_5040938268" description="DUF11 domain-containing protein" evidence="1">
    <location>
        <begin position="32"/>
        <end position="168"/>
    </location>
</feature>
<evidence type="ECO:0000313" key="3">
    <source>
        <dbReference type="Proteomes" id="UP001142374"/>
    </source>
</evidence>
<comment type="caution">
    <text evidence="2">The sequence shown here is derived from an EMBL/GenBank/DDBJ whole genome shotgun (WGS) entry which is preliminary data.</text>
</comment>
<name>A0A9X2LNC8_9ACTN</name>
<evidence type="ECO:0008006" key="4">
    <source>
        <dbReference type="Google" id="ProtNLM"/>
    </source>
</evidence>
<protein>
    <recommendedName>
        <fullName evidence="4">DUF11 domain-containing protein</fullName>
    </recommendedName>
</protein>